<protein>
    <submittedName>
        <fullName evidence="2">Uncharacterized protein</fullName>
    </submittedName>
</protein>
<dbReference type="Proteomes" id="UP000030764">
    <property type="component" value="Unassembled WGS sequence"/>
</dbReference>
<dbReference type="EMBL" id="KL363190">
    <property type="protein sequence ID" value="KFD57053.1"/>
    <property type="molecule type" value="Genomic_DNA"/>
</dbReference>
<sequence length="134" mass="15333">MPKKDALWQGHASFAWPNFCSFKRTKKVVKRKIKCRFAYAVENCSKFMRQNNKTVKANTKKSTTPIGLYEGPVCRQSSRSTSCRDTMAKAMREKRLILEMGNFEVQSKDAVKAAAVLSSRPSDSFTFDHRRTIT</sequence>
<evidence type="ECO:0000313" key="3">
    <source>
        <dbReference type="Proteomes" id="UP000030764"/>
    </source>
</evidence>
<gene>
    <name evidence="1" type="ORF">M513_01938</name>
    <name evidence="2" type="ORF">M514_01938</name>
</gene>
<dbReference type="AlphaFoldDB" id="A0A085NJC7"/>
<evidence type="ECO:0000313" key="1">
    <source>
        <dbReference type="EMBL" id="KFD57053.1"/>
    </source>
</evidence>
<reference evidence="2 3" key="1">
    <citation type="journal article" date="2014" name="Nat. Genet.">
        <title>Genome and transcriptome of the porcine whipworm Trichuris suis.</title>
        <authorList>
            <person name="Jex A.R."/>
            <person name="Nejsum P."/>
            <person name="Schwarz E.M."/>
            <person name="Hu L."/>
            <person name="Young N.D."/>
            <person name="Hall R.S."/>
            <person name="Korhonen P.K."/>
            <person name="Liao S."/>
            <person name="Thamsborg S."/>
            <person name="Xia J."/>
            <person name="Xu P."/>
            <person name="Wang S."/>
            <person name="Scheerlinck J.P."/>
            <person name="Hofmann A."/>
            <person name="Sternberg P.W."/>
            <person name="Wang J."/>
            <person name="Gasser R.B."/>
        </authorList>
    </citation>
    <scope>NUCLEOTIDE SEQUENCE [LARGE SCALE GENOMIC DNA]</scope>
    <source>
        <strain evidence="2">DCEP-RM93F</strain>
        <strain evidence="1">DCEP-RM93M</strain>
    </source>
</reference>
<feature type="non-terminal residue" evidence="2">
    <location>
        <position position="134"/>
    </location>
</feature>
<organism evidence="2">
    <name type="scientific">Trichuris suis</name>
    <name type="common">pig whipworm</name>
    <dbReference type="NCBI Taxonomy" id="68888"/>
    <lineage>
        <taxon>Eukaryota</taxon>
        <taxon>Metazoa</taxon>
        <taxon>Ecdysozoa</taxon>
        <taxon>Nematoda</taxon>
        <taxon>Enoplea</taxon>
        <taxon>Dorylaimia</taxon>
        <taxon>Trichinellida</taxon>
        <taxon>Trichuridae</taxon>
        <taxon>Trichuris</taxon>
    </lineage>
</organism>
<accession>A0A085NJC7</accession>
<dbReference type="Proteomes" id="UP000030758">
    <property type="component" value="Unassembled WGS sequence"/>
</dbReference>
<name>A0A085NJC7_9BILA</name>
<proteinExistence type="predicted"/>
<keyword evidence="3" id="KW-1185">Reference proteome</keyword>
<evidence type="ECO:0000313" key="2">
    <source>
        <dbReference type="EMBL" id="KFD69573.1"/>
    </source>
</evidence>
<dbReference type="EMBL" id="KL367494">
    <property type="protein sequence ID" value="KFD69573.1"/>
    <property type="molecule type" value="Genomic_DNA"/>
</dbReference>